<dbReference type="Gene3D" id="3.40.50.720">
    <property type="entry name" value="NAD(P)-binding Rossmann-like Domain"/>
    <property type="match status" value="1"/>
</dbReference>
<keyword evidence="2" id="KW-0521">NADP</keyword>
<gene>
    <name evidence="5" type="ORF">LTR84_013140</name>
</gene>
<dbReference type="Pfam" id="PF00106">
    <property type="entry name" value="adh_short"/>
    <property type="match status" value="1"/>
</dbReference>
<evidence type="ECO:0000256" key="2">
    <source>
        <dbReference type="ARBA" id="ARBA00022857"/>
    </source>
</evidence>
<reference evidence="5 6" key="1">
    <citation type="submission" date="2023-08" db="EMBL/GenBank/DDBJ databases">
        <title>Black Yeasts Isolated from many extreme environments.</title>
        <authorList>
            <person name="Coleine C."/>
            <person name="Stajich J.E."/>
            <person name="Selbmann L."/>
        </authorList>
    </citation>
    <scope>NUCLEOTIDE SEQUENCE [LARGE SCALE GENOMIC DNA]</scope>
    <source>
        <strain evidence="5 6">CCFEE 5792</strain>
    </source>
</reference>
<evidence type="ECO:0000313" key="5">
    <source>
        <dbReference type="EMBL" id="KAK5055390.1"/>
    </source>
</evidence>
<comment type="caution">
    <text evidence="5">The sequence shown here is derived from an EMBL/GenBank/DDBJ whole genome shotgun (WGS) entry which is preliminary data.</text>
</comment>
<dbReference type="Proteomes" id="UP001358417">
    <property type="component" value="Unassembled WGS sequence"/>
</dbReference>
<dbReference type="FunFam" id="3.40.50.720:FF:000084">
    <property type="entry name" value="Short-chain dehydrogenase reductase"/>
    <property type="match status" value="1"/>
</dbReference>
<dbReference type="InterPro" id="IPR036291">
    <property type="entry name" value="NAD(P)-bd_dom_sf"/>
</dbReference>
<dbReference type="AlphaFoldDB" id="A0AAV9NGH5"/>
<organism evidence="5 6">
    <name type="scientific">Exophiala bonariae</name>
    <dbReference type="NCBI Taxonomy" id="1690606"/>
    <lineage>
        <taxon>Eukaryota</taxon>
        <taxon>Fungi</taxon>
        <taxon>Dikarya</taxon>
        <taxon>Ascomycota</taxon>
        <taxon>Pezizomycotina</taxon>
        <taxon>Eurotiomycetes</taxon>
        <taxon>Chaetothyriomycetidae</taxon>
        <taxon>Chaetothyriales</taxon>
        <taxon>Herpotrichiellaceae</taxon>
        <taxon>Exophiala</taxon>
    </lineage>
</organism>
<dbReference type="PRINTS" id="PR00080">
    <property type="entry name" value="SDRFAMILY"/>
</dbReference>
<evidence type="ECO:0000256" key="4">
    <source>
        <dbReference type="RuleBase" id="RU000363"/>
    </source>
</evidence>
<proteinExistence type="inferred from homology"/>
<dbReference type="PANTHER" id="PTHR24321">
    <property type="entry name" value="DEHYDROGENASES, SHORT CHAIN"/>
    <property type="match status" value="1"/>
</dbReference>
<accession>A0AAV9NGH5</accession>
<protein>
    <submittedName>
        <fullName evidence="5">Uncharacterized protein</fullName>
    </submittedName>
</protein>
<dbReference type="GeneID" id="89981276"/>
<evidence type="ECO:0000256" key="1">
    <source>
        <dbReference type="ARBA" id="ARBA00006484"/>
    </source>
</evidence>
<dbReference type="PANTHER" id="PTHR24321:SF8">
    <property type="entry name" value="ESTRADIOL 17-BETA-DEHYDROGENASE 8-RELATED"/>
    <property type="match status" value="1"/>
</dbReference>
<keyword evidence="3" id="KW-0560">Oxidoreductase</keyword>
<dbReference type="InterPro" id="IPR020904">
    <property type="entry name" value="Sc_DH/Rdtase_CS"/>
</dbReference>
<evidence type="ECO:0000256" key="3">
    <source>
        <dbReference type="ARBA" id="ARBA00023002"/>
    </source>
</evidence>
<dbReference type="PRINTS" id="PR00081">
    <property type="entry name" value="GDHRDH"/>
</dbReference>
<evidence type="ECO:0000313" key="6">
    <source>
        <dbReference type="Proteomes" id="UP001358417"/>
    </source>
</evidence>
<dbReference type="CDD" id="cd05233">
    <property type="entry name" value="SDR_c"/>
    <property type="match status" value="1"/>
</dbReference>
<keyword evidence="6" id="KW-1185">Reference proteome</keyword>
<dbReference type="RefSeq" id="XP_064707821.1">
    <property type="nucleotide sequence ID" value="XM_064856645.1"/>
</dbReference>
<dbReference type="GO" id="GO:0016491">
    <property type="term" value="F:oxidoreductase activity"/>
    <property type="evidence" value="ECO:0007669"/>
    <property type="project" value="UniProtKB-KW"/>
</dbReference>
<name>A0AAV9NGH5_9EURO</name>
<comment type="similarity">
    <text evidence="1 4">Belongs to the short-chain dehydrogenases/reductases (SDR) family.</text>
</comment>
<dbReference type="EMBL" id="JAVRRD010000009">
    <property type="protein sequence ID" value="KAK5055390.1"/>
    <property type="molecule type" value="Genomic_DNA"/>
</dbReference>
<dbReference type="PROSITE" id="PS00061">
    <property type="entry name" value="ADH_SHORT"/>
    <property type="match status" value="1"/>
</dbReference>
<dbReference type="InterPro" id="IPR002347">
    <property type="entry name" value="SDR_fam"/>
</dbReference>
<dbReference type="SUPFAM" id="SSF51735">
    <property type="entry name" value="NAD(P)-binding Rossmann-fold domains"/>
    <property type="match status" value="1"/>
</dbReference>
<sequence length="259" mass="27083">MSSQGVTGKICLVTGGGGGLGKEISKQLLANGAKVVICDINQDLLDATSKEFSDKGTLLTIQCDITNTESVEAMFEKIVQTYGQLDVLINNAGLMDRFDPVGDLEQDLWAKVIAVNLTAPYLLSKLAVRHFLARAATNAAIVNIGSLSSQTGFSAGAAYTASKHGLLGLSKNTAAFYRDKGIRCNLIMPGGMQTNITTAFAQGINQAGQEAAMACFVAAKASIVPLEEAARLVVFLASDDSMALSGTCVTADKGFTSLF</sequence>